<dbReference type="EMBL" id="CP080590">
    <property type="protein sequence ID" value="QYO77838.1"/>
    <property type="molecule type" value="Genomic_DNA"/>
</dbReference>
<dbReference type="SUPFAM" id="SSF55781">
    <property type="entry name" value="GAF domain-like"/>
    <property type="match status" value="1"/>
</dbReference>
<name>A0ABX8WHL0_9HYPH</name>
<protein>
    <submittedName>
        <fullName evidence="2">GAF domain-containing protein</fullName>
    </submittedName>
</protein>
<evidence type="ECO:0000313" key="2">
    <source>
        <dbReference type="EMBL" id="QYO77838.1"/>
    </source>
</evidence>
<keyword evidence="3" id="KW-1185">Reference proteome</keyword>
<sequence length="168" mass="18360">MTDHTPALAAFDAAIAQAKSADAAYKALQDLAQASVGARLFTIMTVDMAADVARRAYTSDPVNYPASGTKPINYGPWFDVVHKQRQYFVANTIADIAKVFFDHELINSLGCQSVINMPIILGDELIATMNILDVEGYYTPERVQMVREILSIPAKLAVLVAQTREPKA</sequence>
<dbReference type="Proteomes" id="UP000825799">
    <property type="component" value="Chromosome"/>
</dbReference>
<evidence type="ECO:0000259" key="1">
    <source>
        <dbReference type="Pfam" id="PF13185"/>
    </source>
</evidence>
<dbReference type="Gene3D" id="3.30.450.40">
    <property type="match status" value="1"/>
</dbReference>
<accession>A0ABX8WHL0</accession>
<organism evidence="2 3">
    <name type="scientific">Devosia salina</name>
    <dbReference type="NCBI Taxonomy" id="2860336"/>
    <lineage>
        <taxon>Bacteria</taxon>
        <taxon>Pseudomonadati</taxon>
        <taxon>Pseudomonadota</taxon>
        <taxon>Alphaproteobacteria</taxon>
        <taxon>Hyphomicrobiales</taxon>
        <taxon>Devosiaceae</taxon>
        <taxon>Devosia</taxon>
    </lineage>
</organism>
<feature type="domain" description="GAF" evidence="1">
    <location>
        <begin position="20"/>
        <end position="149"/>
    </location>
</feature>
<evidence type="ECO:0000313" key="3">
    <source>
        <dbReference type="Proteomes" id="UP000825799"/>
    </source>
</evidence>
<proteinExistence type="predicted"/>
<dbReference type="InterPro" id="IPR029016">
    <property type="entry name" value="GAF-like_dom_sf"/>
</dbReference>
<dbReference type="InterPro" id="IPR003018">
    <property type="entry name" value="GAF"/>
</dbReference>
<dbReference type="RefSeq" id="WP_220306292.1">
    <property type="nucleotide sequence ID" value="NZ_CP080590.1"/>
</dbReference>
<reference evidence="2 3" key="1">
    <citation type="submission" date="2021-08" db="EMBL/GenBank/DDBJ databases">
        <title>Devosia salina sp. nov., isolated from the South China Sea sediment.</title>
        <authorList>
            <person name="Zhou Z."/>
        </authorList>
    </citation>
    <scope>NUCLEOTIDE SEQUENCE [LARGE SCALE GENOMIC DNA]</scope>
    <source>
        <strain evidence="2 3">SCS-3</strain>
    </source>
</reference>
<dbReference type="Pfam" id="PF13185">
    <property type="entry name" value="GAF_2"/>
    <property type="match status" value="1"/>
</dbReference>
<gene>
    <name evidence="2" type="ORF">K1X15_04520</name>
</gene>